<feature type="region of interest" description="Disordered" evidence="2">
    <location>
        <begin position="1"/>
        <end position="57"/>
    </location>
</feature>
<protein>
    <submittedName>
        <fullName evidence="3">3-phytase A</fullName>
    </submittedName>
</protein>
<dbReference type="EMBL" id="CP086720">
    <property type="protein sequence ID" value="WOO86058.1"/>
    <property type="molecule type" value="Genomic_DNA"/>
</dbReference>
<dbReference type="GeneID" id="87812708"/>
<reference evidence="3" key="1">
    <citation type="submission" date="2023-10" db="EMBL/GenBank/DDBJ databases">
        <authorList>
            <person name="Noh H."/>
        </authorList>
    </citation>
    <scope>NUCLEOTIDE SEQUENCE</scope>
    <source>
        <strain evidence="3">DUCC4014</strain>
    </source>
</reference>
<dbReference type="InterPro" id="IPR000560">
    <property type="entry name" value="His_Pase_clade-2"/>
</dbReference>
<evidence type="ECO:0000313" key="4">
    <source>
        <dbReference type="Proteomes" id="UP000827549"/>
    </source>
</evidence>
<organism evidence="3 4">
    <name type="scientific">Vanrija pseudolonga</name>
    <dbReference type="NCBI Taxonomy" id="143232"/>
    <lineage>
        <taxon>Eukaryota</taxon>
        <taxon>Fungi</taxon>
        <taxon>Dikarya</taxon>
        <taxon>Basidiomycota</taxon>
        <taxon>Agaricomycotina</taxon>
        <taxon>Tremellomycetes</taxon>
        <taxon>Trichosporonales</taxon>
        <taxon>Trichosporonaceae</taxon>
        <taxon>Vanrija</taxon>
    </lineage>
</organism>
<keyword evidence="1" id="KW-0378">Hydrolase</keyword>
<dbReference type="RefSeq" id="XP_062632084.1">
    <property type="nucleotide sequence ID" value="XM_062776100.1"/>
</dbReference>
<proteinExistence type="predicted"/>
<sequence length="557" mass="62009">MPSSRPLPPPTPIRSESAPLLTPSRSRPGSRHSSRPTSPTTARRHNTPSRRKSSSPPVHVLPAVVAVTLFALIALTAWDVSRGCSLPWLCDALGGPRESFDKVWWRNTGPYAAYRSLGHGGGGHGLPEGCRVDQVSILHRHTGRYPTPNAAEHLKATLAKLANRTVRVPTNHPDLHFLHNVDLELNDWIPGELTNQGRLAAWDSGKVYAERYRAVSDAAPFVRSSGGHRVVGSAQFFLEGFYGREFNLSHAALEPDVVIPEGEGVNNTLSVHSCAAFEALDPPAGSKQRAEVAQLLQPTADRLNRLLGPRPELGPEDVRRIADMCGYDTTARDTWSGWSKWCKMLSRDEWEIAGYMGDVERWYRVGEGGRFGKIMGAGYVNELLARLQDTHPSDDTTTNRTLDADPATFPPGGQRVFVDFTHDNEMIEILTALGIRKMRRKLPTSELPDDPTNRRYVLSELIPFGARWAFERVSCDPYVDVGRGTPVAKARRIGEDDARRSTFVRALINDRPARIDHMACRSSPLAQYHLCDLDSFIESQEWSITDVDWHDCRVKKK</sequence>
<dbReference type="Proteomes" id="UP000827549">
    <property type="component" value="Chromosome 7"/>
</dbReference>
<dbReference type="PROSITE" id="PS00778">
    <property type="entry name" value="HIS_ACID_PHOSPHAT_2"/>
    <property type="match status" value="1"/>
</dbReference>
<dbReference type="SUPFAM" id="SSF53254">
    <property type="entry name" value="Phosphoglycerate mutase-like"/>
    <property type="match status" value="1"/>
</dbReference>
<feature type="compositionally biased region" description="Basic residues" evidence="2">
    <location>
        <begin position="42"/>
        <end position="53"/>
    </location>
</feature>
<dbReference type="InterPro" id="IPR029033">
    <property type="entry name" value="His_PPase_superfam"/>
</dbReference>
<feature type="compositionally biased region" description="Pro residues" evidence="2">
    <location>
        <begin position="1"/>
        <end position="12"/>
    </location>
</feature>
<accession>A0AAF0YG98</accession>
<feature type="compositionally biased region" description="Low complexity" evidence="2">
    <location>
        <begin position="13"/>
        <end position="27"/>
    </location>
</feature>
<dbReference type="AlphaFoldDB" id="A0AAF0YG98"/>
<evidence type="ECO:0000256" key="1">
    <source>
        <dbReference type="ARBA" id="ARBA00022801"/>
    </source>
</evidence>
<gene>
    <name evidence="3" type="primary">ARB_05933</name>
    <name evidence="3" type="ORF">LOC62_07G009547</name>
</gene>
<evidence type="ECO:0000313" key="3">
    <source>
        <dbReference type="EMBL" id="WOO86058.1"/>
    </source>
</evidence>
<dbReference type="PANTHER" id="PTHR20963:SF24">
    <property type="entry name" value="3-PHYTASE B"/>
    <property type="match status" value="1"/>
</dbReference>
<keyword evidence="4" id="KW-1185">Reference proteome</keyword>
<dbReference type="Pfam" id="PF00328">
    <property type="entry name" value="His_Phos_2"/>
    <property type="match status" value="1"/>
</dbReference>
<dbReference type="InterPro" id="IPR033379">
    <property type="entry name" value="Acid_Pase_AS"/>
</dbReference>
<dbReference type="PANTHER" id="PTHR20963">
    <property type="entry name" value="MULTIPLE INOSITOL POLYPHOSPHATE PHOSPHATASE-RELATED"/>
    <property type="match status" value="1"/>
</dbReference>
<dbReference type="GO" id="GO:0003993">
    <property type="term" value="F:acid phosphatase activity"/>
    <property type="evidence" value="ECO:0007669"/>
    <property type="project" value="TreeGrafter"/>
</dbReference>
<name>A0AAF0YG98_9TREE</name>
<dbReference type="Gene3D" id="3.40.50.1240">
    <property type="entry name" value="Phosphoglycerate mutase-like"/>
    <property type="match status" value="1"/>
</dbReference>
<evidence type="ECO:0000256" key="2">
    <source>
        <dbReference type="SAM" id="MobiDB-lite"/>
    </source>
</evidence>
<dbReference type="CDD" id="cd07061">
    <property type="entry name" value="HP_HAP_like"/>
    <property type="match status" value="1"/>
</dbReference>